<keyword evidence="1" id="KW-1133">Transmembrane helix</keyword>
<dbReference type="OrthoDB" id="384721at2"/>
<dbReference type="SUPFAM" id="SSF48452">
    <property type="entry name" value="TPR-like"/>
    <property type="match status" value="1"/>
</dbReference>
<dbReference type="PANTHER" id="PTHR46211">
    <property type="entry name" value="GLYCEROPHOSPHORYL DIESTER PHOSPHODIESTERASE"/>
    <property type="match status" value="1"/>
</dbReference>
<dbReference type="Proteomes" id="UP000198817">
    <property type="component" value="Unassembled WGS sequence"/>
</dbReference>
<evidence type="ECO:0000313" key="3">
    <source>
        <dbReference type="EMBL" id="SFU48724.1"/>
    </source>
</evidence>
<feature type="domain" description="GP-PDE" evidence="2">
    <location>
        <begin position="515"/>
        <end position="764"/>
    </location>
</feature>
<gene>
    <name evidence="3" type="ORF">SAMN05216508_10757</name>
</gene>
<dbReference type="GO" id="GO:0008081">
    <property type="term" value="F:phosphoric diester hydrolase activity"/>
    <property type="evidence" value="ECO:0007669"/>
    <property type="project" value="InterPro"/>
</dbReference>
<dbReference type="STRING" id="155865.SAMN05216515_10958"/>
<dbReference type="SUPFAM" id="SSF51695">
    <property type="entry name" value="PLC-like phosphodiesterases"/>
    <property type="match status" value="1"/>
</dbReference>
<feature type="transmembrane region" description="Helical" evidence="1">
    <location>
        <begin position="475"/>
        <end position="497"/>
    </location>
</feature>
<dbReference type="PANTHER" id="PTHR46211:SF1">
    <property type="entry name" value="GLYCEROPHOSPHODIESTER PHOSPHODIESTERASE, CYTOPLASMIC"/>
    <property type="match status" value="1"/>
</dbReference>
<dbReference type="EMBL" id="FPBT01000007">
    <property type="protein sequence ID" value="SFU48724.1"/>
    <property type="molecule type" value="Genomic_DNA"/>
</dbReference>
<sequence>MDDLTKASNQFNLPQHIITLVSNDSGYALDDQNEVFYLLLHVNSSNACALSFDYNSLIDAEVKEFNSDSGTARKIGRAVVGDVLFGDVGAIVGAVSTSALYNVELIIKTTNLKNPSNIYTLCSYAKQGSIAYESAHYFGEKIVAVVNNIAKQYHGSIGAGKSPNIDPYHIDATITRIELFLEDKEWQKARTYCDGALDYAPDNSMLYLLRCCANEHQSSLHDLIVYSDLNQNNPDYIKALRFADAELKETLDNYGQERKCEDTYNKAIFVLDTGDDALQKKDIENSANAFIQGRNLLLDISDYKNAKSLISDCQDKLYKIASDKDNNDIKSVEIAQRCLRELGKYQKTDELISYYDYKNQEFKKITDHANSLLKEDWSSFNDTYEILKTLEECLRIGDHEDADKLQAYVNSITGREREYAKASQLLKGKKLSALIKAKDILSAYPDYKNTQELLLTCNDKIQLIENYNKKKKQKWIIISLAFVILLSIFIVISRVIYPSILYKNGVQINNKHSELQLYAHRGFSKEAPDDSLAGFELAAANSYGLDCDLWPTKEDDNGGIDIVVSHDNNLMKVAGIDCNITEMTVDEVTRLKIKSGSNIQEYPDEHIPTLEEVLSIAERYKCRVLVEMKGEDWTDEQCYMLLDCLNKWDMLDKTIVNSLYINNLKRFLACAQDYSKTPDTLYTILYYEDFTEKLKVAEDNQVTMVSIRSSIISDYHDEIIPAVEQSGLRIHTWTAGEVDEKAAVDEMEKYGVYSISTDTIIKEH</sequence>
<reference evidence="3 4" key="1">
    <citation type="submission" date="2016-10" db="EMBL/GenBank/DDBJ databases">
        <authorList>
            <person name="de Groot N.N."/>
        </authorList>
    </citation>
    <scope>NUCLEOTIDE SEQUENCE [LARGE SCALE GENOMIC DNA]</scope>
    <source>
        <strain evidence="3 4">KHGC13</strain>
    </source>
</reference>
<evidence type="ECO:0000259" key="2">
    <source>
        <dbReference type="PROSITE" id="PS51704"/>
    </source>
</evidence>
<dbReference type="Pfam" id="PF03009">
    <property type="entry name" value="GDPD"/>
    <property type="match status" value="1"/>
</dbReference>
<dbReference type="PROSITE" id="PS51704">
    <property type="entry name" value="GP_PDE"/>
    <property type="match status" value="1"/>
</dbReference>
<dbReference type="GO" id="GO:0006629">
    <property type="term" value="P:lipid metabolic process"/>
    <property type="evidence" value="ECO:0007669"/>
    <property type="project" value="InterPro"/>
</dbReference>
<protein>
    <submittedName>
        <fullName evidence="3">Glycerophosphoryl diester phosphodiesterase</fullName>
    </submittedName>
</protein>
<evidence type="ECO:0000313" key="4">
    <source>
        <dbReference type="Proteomes" id="UP000198817"/>
    </source>
</evidence>
<dbReference type="AlphaFoldDB" id="A0A1I7GJV2"/>
<keyword evidence="1" id="KW-0812">Transmembrane</keyword>
<dbReference type="InterPro" id="IPR011990">
    <property type="entry name" value="TPR-like_helical_dom_sf"/>
</dbReference>
<dbReference type="InterPro" id="IPR017946">
    <property type="entry name" value="PLC-like_Pdiesterase_TIM-brl"/>
</dbReference>
<name>A0A1I7GJV2_9FIRM</name>
<organism evidence="3 4">
    <name type="scientific">Eubacterium pyruvativorans</name>
    <dbReference type="NCBI Taxonomy" id="155865"/>
    <lineage>
        <taxon>Bacteria</taxon>
        <taxon>Bacillati</taxon>
        <taxon>Bacillota</taxon>
        <taxon>Clostridia</taxon>
        <taxon>Eubacteriales</taxon>
        <taxon>Eubacteriaceae</taxon>
        <taxon>Eubacterium</taxon>
    </lineage>
</organism>
<dbReference type="RefSeq" id="WP_090470832.1">
    <property type="nucleotide sequence ID" value="NZ_FOWF01000009.1"/>
</dbReference>
<dbReference type="InterPro" id="IPR030395">
    <property type="entry name" value="GP_PDE_dom"/>
</dbReference>
<keyword evidence="4" id="KW-1185">Reference proteome</keyword>
<proteinExistence type="predicted"/>
<evidence type="ECO:0000256" key="1">
    <source>
        <dbReference type="SAM" id="Phobius"/>
    </source>
</evidence>
<accession>A0A1I7GJV2</accession>
<keyword evidence="1" id="KW-0472">Membrane</keyword>
<dbReference type="Gene3D" id="3.20.20.190">
    <property type="entry name" value="Phosphatidylinositol (PI) phosphodiesterase"/>
    <property type="match status" value="1"/>
</dbReference>